<evidence type="ECO:0000313" key="2">
    <source>
        <dbReference type="EMBL" id="GGO48172.1"/>
    </source>
</evidence>
<evidence type="ECO:0000313" key="3">
    <source>
        <dbReference type="Proteomes" id="UP000656881"/>
    </source>
</evidence>
<dbReference type="EMBL" id="BMNG01000009">
    <property type="protein sequence ID" value="GGO48172.1"/>
    <property type="molecule type" value="Genomic_DNA"/>
</dbReference>
<dbReference type="Proteomes" id="UP000656881">
    <property type="component" value="Unassembled WGS sequence"/>
</dbReference>
<proteinExistence type="predicted"/>
<sequence>MSDDGGGKGAGGGGGGGQGPQGGGGGKAGGDGGGGKAGAGGPGRGGGAGAGAAGGPDDGRRHDTARTGPIDGQSAAGGHDAAQQARANFVVNGRNVILDGTQGDVDLGDHHHYHGARAGVPRLVSGTVPHEELQRLRLVFEKPPGYAELLGLLKRQRLIALCGDPGTGRGYAALSLLDEVTHGEVERMDPRTELDRIDESDLEEGHGYLVKISGAELISRGRRPRHDERDSEDREEWDRRWAAEPPAELHLDRLGTLLDRRGAYAILVVGGGGFADELLRGRYGQLFSMPSADGVLNKHLEDLLDHSERHLVDRARTLARRPDVAAAMGLDPLRPHEVESLARLVVGRVKDENSEDELLAELGTFAHSQADRWFATTGRAAPRNRDALTAALRQAAFRTAMAVYNGSPYSVAVEAAEQLAWEFGQSTDPGREPGRLLFSDHRPARLAAARAELFTGEVTFNTRKLETRKVRLQGSALARAVLARVWEDHNARGPLCQWLRTQCENGVPMVWVPAAITAAALCTLDYAYAEDAIVAPMAFSDSLQQRLAAATVLAQAAGLSESVRPIVRDTVREWAREGDEMETSTAALVHGFGTVERSVAASLDELGRLAGRKEREKREEWREADWDLLVYASFSAARLITGAEPETVLRRVGAWMGDRRTRHRDLALLTVNRLIWQRPTHLWGLEEVPALKDHMNWPIAAALLAGTPQYTGLLADLVWCGLDTGRWREDVQDSLGDWIRRGEHDPELLDVLCDFLPRLVSGVAEADRLHNLVRRLQRDPDEPVTPATAQRLRDAIDGHRTVVVQPETPAHRTKNTDGAR</sequence>
<gene>
    <name evidence="2" type="ORF">GCM10012286_43160</name>
</gene>
<feature type="region of interest" description="Disordered" evidence="1">
    <location>
        <begin position="1"/>
        <end position="82"/>
    </location>
</feature>
<feature type="compositionally biased region" description="Gly residues" evidence="1">
    <location>
        <begin position="7"/>
        <end position="56"/>
    </location>
</feature>
<protein>
    <submittedName>
        <fullName evidence="2">Uncharacterized protein</fullName>
    </submittedName>
</protein>
<dbReference type="RefSeq" id="WP_189175235.1">
    <property type="nucleotide sequence ID" value="NZ_BMNG01000009.1"/>
</dbReference>
<keyword evidence="3" id="KW-1185">Reference proteome</keyword>
<name>A0ABQ2M8K2_9ACTN</name>
<comment type="caution">
    <text evidence="2">The sequence shown here is derived from an EMBL/GenBank/DDBJ whole genome shotgun (WGS) entry which is preliminary data.</text>
</comment>
<evidence type="ECO:0000256" key="1">
    <source>
        <dbReference type="SAM" id="MobiDB-lite"/>
    </source>
</evidence>
<accession>A0ABQ2M8K2</accession>
<reference evidence="3" key="1">
    <citation type="journal article" date="2019" name="Int. J. Syst. Evol. Microbiol.">
        <title>The Global Catalogue of Microorganisms (GCM) 10K type strain sequencing project: providing services to taxonomists for standard genome sequencing and annotation.</title>
        <authorList>
            <consortium name="The Broad Institute Genomics Platform"/>
            <consortium name="The Broad Institute Genome Sequencing Center for Infectious Disease"/>
            <person name="Wu L."/>
            <person name="Ma J."/>
        </authorList>
    </citation>
    <scope>NUCLEOTIDE SEQUENCE [LARGE SCALE GENOMIC DNA]</scope>
    <source>
        <strain evidence="3">CGMCC 4.7349</strain>
    </source>
</reference>
<organism evidence="2 3">
    <name type="scientific">Streptomyces lasiicapitis</name>
    <dbReference type="NCBI Taxonomy" id="1923961"/>
    <lineage>
        <taxon>Bacteria</taxon>
        <taxon>Bacillati</taxon>
        <taxon>Actinomycetota</taxon>
        <taxon>Actinomycetes</taxon>
        <taxon>Kitasatosporales</taxon>
        <taxon>Streptomycetaceae</taxon>
        <taxon>Streptomyces</taxon>
    </lineage>
</organism>